<dbReference type="NCBIfam" id="TIGR00527">
    <property type="entry name" value="gcvH"/>
    <property type="match status" value="1"/>
</dbReference>
<dbReference type="PANTHER" id="PTHR11715:SF3">
    <property type="entry name" value="GLYCINE CLEAVAGE SYSTEM H PROTEIN-RELATED"/>
    <property type="match status" value="1"/>
</dbReference>
<accession>A0A1F4SKQ9</accession>
<comment type="similarity">
    <text evidence="1 3">Belongs to the GcvH family.</text>
</comment>
<dbReference type="Gene3D" id="2.40.50.100">
    <property type="match status" value="1"/>
</dbReference>
<dbReference type="SUPFAM" id="SSF51230">
    <property type="entry name" value="Single hybrid motif"/>
    <property type="match status" value="1"/>
</dbReference>
<dbReference type="CDD" id="cd06848">
    <property type="entry name" value="GCS_H"/>
    <property type="match status" value="1"/>
</dbReference>
<sequence>MQTPEDRKYTKEHEWVKTEGNFATVGITFYAQHELGDIVFVETPSVGSILKQGQEFGVTESVKTVSSLYSPMSGKVTEINKELEATPAIVNEDPYGKGWILKLEISNPDEAKNLLAAKDYDSTLAH</sequence>
<dbReference type="InterPro" id="IPR033753">
    <property type="entry name" value="GCV_H/Fam206"/>
</dbReference>
<comment type="cofactor">
    <cofactor evidence="3">
        <name>(R)-lipoate</name>
        <dbReference type="ChEBI" id="CHEBI:83088"/>
    </cofactor>
    <text evidence="3">Binds 1 lipoyl cofactor covalently.</text>
</comment>
<comment type="function">
    <text evidence="3">The glycine cleavage system catalyzes the degradation of glycine. The H protein shuttles the methylamine group of glycine from the P protein to the T protein.</text>
</comment>
<evidence type="ECO:0000256" key="2">
    <source>
        <dbReference type="ARBA" id="ARBA00022823"/>
    </source>
</evidence>
<reference evidence="6 7" key="1">
    <citation type="journal article" date="2016" name="Nat. Commun.">
        <title>Thousands of microbial genomes shed light on interconnected biogeochemical processes in an aquifer system.</title>
        <authorList>
            <person name="Anantharaman K."/>
            <person name="Brown C.T."/>
            <person name="Hug L.A."/>
            <person name="Sharon I."/>
            <person name="Castelle C.J."/>
            <person name="Probst A.J."/>
            <person name="Thomas B.C."/>
            <person name="Singh A."/>
            <person name="Wilkins M.J."/>
            <person name="Karaoz U."/>
            <person name="Brodie E.L."/>
            <person name="Williams K.H."/>
            <person name="Hubbard S.S."/>
            <person name="Banfield J.F."/>
        </authorList>
    </citation>
    <scope>NUCLEOTIDE SEQUENCE [LARGE SCALE GENOMIC DNA]</scope>
</reference>
<dbReference type="EMBL" id="MEUB01000051">
    <property type="protein sequence ID" value="OGC21021.1"/>
    <property type="molecule type" value="Genomic_DNA"/>
</dbReference>
<dbReference type="GO" id="GO:0005829">
    <property type="term" value="C:cytosol"/>
    <property type="evidence" value="ECO:0007669"/>
    <property type="project" value="TreeGrafter"/>
</dbReference>
<proteinExistence type="inferred from homology"/>
<dbReference type="InterPro" id="IPR002930">
    <property type="entry name" value="GCV_H"/>
</dbReference>
<dbReference type="NCBIfam" id="NF002270">
    <property type="entry name" value="PRK01202.1"/>
    <property type="match status" value="1"/>
</dbReference>
<keyword evidence="2 3" id="KW-0450">Lipoyl</keyword>
<dbReference type="PANTHER" id="PTHR11715">
    <property type="entry name" value="GLYCINE CLEAVAGE SYSTEM H PROTEIN"/>
    <property type="match status" value="1"/>
</dbReference>
<dbReference type="InterPro" id="IPR011053">
    <property type="entry name" value="Single_hybrid_motif"/>
</dbReference>
<dbReference type="InterPro" id="IPR017453">
    <property type="entry name" value="GCV_H_sub"/>
</dbReference>
<dbReference type="STRING" id="1802579.A2310_00690"/>
<dbReference type="AlphaFoldDB" id="A0A1F4SKQ9"/>
<comment type="caution">
    <text evidence="6">The sequence shown here is derived from an EMBL/GenBank/DDBJ whole genome shotgun (WGS) entry which is preliminary data.</text>
</comment>
<evidence type="ECO:0000256" key="3">
    <source>
        <dbReference type="HAMAP-Rule" id="MF_00272"/>
    </source>
</evidence>
<evidence type="ECO:0000259" key="5">
    <source>
        <dbReference type="PROSITE" id="PS50968"/>
    </source>
</evidence>
<dbReference type="PROSITE" id="PS50968">
    <property type="entry name" value="BIOTINYL_LIPOYL"/>
    <property type="match status" value="1"/>
</dbReference>
<organism evidence="6 7">
    <name type="scientific">candidate division WOR-1 bacterium RIFOXYB2_FULL_37_13</name>
    <dbReference type="NCBI Taxonomy" id="1802579"/>
    <lineage>
        <taxon>Bacteria</taxon>
        <taxon>Bacillati</taxon>
        <taxon>Saganbacteria</taxon>
    </lineage>
</organism>
<evidence type="ECO:0000313" key="6">
    <source>
        <dbReference type="EMBL" id="OGC21021.1"/>
    </source>
</evidence>
<dbReference type="Pfam" id="PF01597">
    <property type="entry name" value="GCV_H"/>
    <property type="match status" value="1"/>
</dbReference>
<feature type="modified residue" description="N6-lipoyllysine" evidence="3 4">
    <location>
        <position position="63"/>
    </location>
</feature>
<dbReference type="GO" id="GO:0019464">
    <property type="term" value="P:glycine decarboxylation via glycine cleavage system"/>
    <property type="evidence" value="ECO:0007669"/>
    <property type="project" value="UniProtKB-UniRule"/>
</dbReference>
<comment type="subunit">
    <text evidence="3">The glycine cleavage system is composed of four proteins: P, T, L and H.</text>
</comment>
<dbReference type="GO" id="GO:0009249">
    <property type="term" value="P:protein lipoylation"/>
    <property type="evidence" value="ECO:0007669"/>
    <property type="project" value="TreeGrafter"/>
</dbReference>
<protein>
    <recommendedName>
        <fullName evidence="3">Glycine cleavage system H protein</fullName>
    </recommendedName>
</protein>
<evidence type="ECO:0000256" key="1">
    <source>
        <dbReference type="ARBA" id="ARBA00009249"/>
    </source>
</evidence>
<feature type="domain" description="Lipoyl-binding" evidence="5">
    <location>
        <begin position="22"/>
        <end position="104"/>
    </location>
</feature>
<gene>
    <name evidence="3" type="primary">gcvH</name>
    <name evidence="6" type="ORF">A2310_00690</name>
</gene>
<name>A0A1F4SKQ9_UNCSA</name>
<evidence type="ECO:0000256" key="4">
    <source>
        <dbReference type="PIRSR" id="PIRSR617453-50"/>
    </source>
</evidence>
<dbReference type="Proteomes" id="UP000178417">
    <property type="component" value="Unassembled WGS sequence"/>
</dbReference>
<dbReference type="HAMAP" id="MF_00272">
    <property type="entry name" value="GcvH"/>
    <property type="match status" value="1"/>
</dbReference>
<dbReference type="InterPro" id="IPR000089">
    <property type="entry name" value="Biotin_lipoyl"/>
</dbReference>
<dbReference type="GO" id="GO:0005960">
    <property type="term" value="C:glycine cleavage complex"/>
    <property type="evidence" value="ECO:0007669"/>
    <property type="project" value="InterPro"/>
</dbReference>
<evidence type="ECO:0000313" key="7">
    <source>
        <dbReference type="Proteomes" id="UP000178417"/>
    </source>
</evidence>